<comment type="caution">
    <text evidence="1">The sequence shown here is derived from an EMBL/GenBank/DDBJ whole genome shotgun (WGS) entry which is preliminary data.</text>
</comment>
<dbReference type="AlphaFoldDB" id="A0A2N3LX45"/>
<dbReference type="Proteomes" id="UP000233491">
    <property type="component" value="Unassembled WGS sequence"/>
</dbReference>
<reference evidence="1 2" key="1">
    <citation type="submission" date="2017-12" db="EMBL/GenBank/DDBJ databases">
        <title>Anaerobic carbon monoxide metabolism by Pleomorphomonas carboxyditropha sp. nov., a new mesophilic hydrogenogenic carboxidotroph.</title>
        <authorList>
            <person name="Esquivel-Elizondo S."/>
            <person name="Krajmalnik-Brown R."/>
        </authorList>
    </citation>
    <scope>NUCLEOTIDE SEQUENCE [LARGE SCALE GENOMIC DNA]</scope>
    <source>
        <strain evidence="1 2">R5-392</strain>
    </source>
</reference>
<evidence type="ECO:0000313" key="1">
    <source>
        <dbReference type="EMBL" id="PKR89137.1"/>
    </source>
</evidence>
<sequence length="135" mass="14618">MSHRTPLPMETALLDTDAIWANRLAAYPHRFDGPDLQGASVEVPAHVELIGRAGVLLGGIDCVVTLDHDGDDWEISAVAYRSEFGGPGHDFDAARLRSRQPDGTLADLAEREILRLVDGQYNALADAASRRACEP</sequence>
<organism evidence="1 2">
    <name type="scientific">Pleomorphomonas diazotrophica</name>
    <dbReference type="NCBI Taxonomy" id="1166257"/>
    <lineage>
        <taxon>Bacteria</taxon>
        <taxon>Pseudomonadati</taxon>
        <taxon>Pseudomonadota</taxon>
        <taxon>Alphaproteobacteria</taxon>
        <taxon>Hyphomicrobiales</taxon>
        <taxon>Pleomorphomonadaceae</taxon>
        <taxon>Pleomorphomonas</taxon>
    </lineage>
</organism>
<name>A0A2N3LX45_9HYPH</name>
<proteinExistence type="predicted"/>
<keyword evidence="2" id="KW-1185">Reference proteome</keyword>
<gene>
    <name evidence="1" type="ORF">CXZ10_10640</name>
</gene>
<accession>A0A2N3LX45</accession>
<protein>
    <submittedName>
        <fullName evidence="1">Uncharacterized protein</fullName>
    </submittedName>
</protein>
<evidence type="ECO:0000313" key="2">
    <source>
        <dbReference type="Proteomes" id="UP000233491"/>
    </source>
</evidence>
<dbReference type="EMBL" id="PJNW01000007">
    <property type="protein sequence ID" value="PKR89137.1"/>
    <property type="molecule type" value="Genomic_DNA"/>
</dbReference>